<feature type="compositionally biased region" description="Polar residues" evidence="1">
    <location>
        <begin position="10"/>
        <end position="20"/>
    </location>
</feature>
<proteinExistence type="predicted"/>
<reference evidence="3" key="1">
    <citation type="submission" date="2015-10" db="EMBL/GenBank/DDBJ databases">
        <authorList>
            <person name="Devillers H."/>
        </authorList>
    </citation>
    <scope>NUCLEOTIDE SEQUENCE [LARGE SCALE GENOMIC DNA]</scope>
</reference>
<keyword evidence="3" id="KW-1185">Reference proteome</keyword>
<dbReference type="EMBL" id="LN890537">
    <property type="protein sequence ID" value="CUS22412.1"/>
    <property type="molecule type" value="Genomic_DNA"/>
</dbReference>
<evidence type="ECO:0000256" key="1">
    <source>
        <dbReference type="SAM" id="MobiDB-lite"/>
    </source>
</evidence>
<feature type="region of interest" description="Disordered" evidence="1">
    <location>
        <begin position="1"/>
        <end position="109"/>
    </location>
</feature>
<dbReference type="AlphaFoldDB" id="A0A0P1KRA6"/>
<dbReference type="Proteomes" id="UP000236544">
    <property type="component" value="Unassembled WGS sequence"/>
</dbReference>
<organism evidence="2 3">
    <name type="scientific">Lachancea quebecensis</name>
    <dbReference type="NCBI Taxonomy" id="1654605"/>
    <lineage>
        <taxon>Eukaryota</taxon>
        <taxon>Fungi</taxon>
        <taxon>Dikarya</taxon>
        <taxon>Ascomycota</taxon>
        <taxon>Saccharomycotina</taxon>
        <taxon>Saccharomycetes</taxon>
        <taxon>Saccharomycetales</taxon>
        <taxon>Saccharomycetaceae</taxon>
        <taxon>Lachancea</taxon>
    </lineage>
</organism>
<evidence type="ECO:0000313" key="2">
    <source>
        <dbReference type="EMBL" id="CUS22412.1"/>
    </source>
</evidence>
<dbReference type="OrthoDB" id="10490767at2759"/>
<accession>A0A0P1KRA6</accession>
<feature type="compositionally biased region" description="Basic and acidic residues" evidence="1">
    <location>
        <begin position="90"/>
        <end position="105"/>
    </location>
</feature>
<protein>
    <submittedName>
        <fullName evidence="2">LAQU0S05e04786g1_1</fullName>
    </submittedName>
</protein>
<gene>
    <name evidence="2" type="ORF">LAQU0_S05e04786g</name>
</gene>
<sequence length="171" mass="19761">MRRNRDRPTGVQSPNLQLNVGTRKGSAAKECRKDNFVLDRQKREEDNGVEKAHSRDDKQVPEIGVYHEGKRKAQSREMSKNRKTRQQEFMFKETRKDFTDLRVDSSDSGDATSVQVQLQLLFGDLDEDCEGNAVRQQSTIAKMQIDFTEMQHCKIHRRELDAPPSCSSARY</sequence>
<feature type="compositionally biased region" description="Basic and acidic residues" evidence="1">
    <location>
        <begin position="27"/>
        <end position="68"/>
    </location>
</feature>
<name>A0A0P1KRA6_9SACH</name>
<evidence type="ECO:0000313" key="3">
    <source>
        <dbReference type="Proteomes" id="UP000236544"/>
    </source>
</evidence>